<gene>
    <name evidence="3" type="ORF">OV287_12570</name>
</gene>
<name>A0ABT4A124_9BACT</name>
<dbReference type="Proteomes" id="UP001207654">
    <property type="component" value="Unassembled WGS sequence"/>
</dbReference>
<sequence length="612" mass="66013">MALPVRLKVFKGDVLVTSREFERDIIKIGRLASAHLCLEDEKVSRIHSIIEAGADGALSITDMGSVGGTHVNGRRVTKGRITFGDEIRVGDTTLRLENPVEVAARNLASAVASAEPVPPVVPEPAQVPVPVAPVVEVARAPVAPSIIPAERVRRSPPRKARGPLGVSLRFMWGDRNVGEFFVAPGARKGFSVGSAAGVDFVMGDARLGTPRFEVLRTDGQGFTVCFTGRMKGGLTRSGDTRDLRAVIESGLTSHEGEAHALTLETEDFLWMDLGGVRLEVCFQPVPRRAVVPWTDSLDFTLVNVFLVMFFLAAFFVITAAHQDADATAYADALSGDSSRIAKLIVKPPEVQRNRLLQQLDTRKKEKEAVREASRPREEKPRTKRAPKLARSLQFGLNGPKGMQRDVRGFARSFFKEGSSSTLFIGSGFAEFIKSSMDKVEGPRTSSLGNNLGLPGLRGEPGSGGGGSRDTVGIGNDGIRGRSNGEADYGEGVARLGPKKGSTVIVANDEAQVSSPLDRELIRRVIQLNRSQVRYCYEHLLNRYPSLSGKVSVRFVISAEGSVVTSDVAQATTDNSELEKCVAGKVRGWVFPKLKGGGRVVVTYPFLFKPAGE</sequence>
<feature type="region of interest" description="Disordered" evidence="1">
    <location>
        <begin position="361"/>
        <end position="386"/>
    </location>
</feature>
<dbReference type="Pfam" id="PF00498">
    <property type="entry name" value="FHA"/>
    <property type="match status" value="1"/>
</dbReference>
<feature type="compositionally biased region" description="Basic and acidic residues" evidence="1">
    <location>
        <begin position="361"/>
        <end position="380"/>
    </location>
</feature>
<proteinExistence type="predicted"/>
<feature type="region of interest" description="Disordered" evidence="1">
    <location>
        <begin position="442"/>
        <end position="484"/>
    </location>
</feature>
<dbReference type="CDD" id="cd00060">
    <property type="entry name" value="FHA"/>
    <property type="match status" value="1"/>
</dbReference>
<comment type="caution">
    <text evidence="3">The sequence shown here is derived from an EMBL/GenBank/DDBJ whole genome shotgun (WGS) entry which is preliminary data.</text>
</comment>
<dbReference type="InterPro" id="IPR049806">
    <property type="entry name" value="MasK-like_C"/>
</dbReference>
<dbReference type="Gene3D" id="2.60.200.20">
    <property type="match status" value="1"/>
</dbReference>
<organism evidence="3 4">
    <name type="scientific">Archangium lansingense</name>
    <dbReference type="NCBI Taxonomy" id="2995310"/>
    <lineage>
        <taxon>Bacteria</taxon>
        <taxon>Pseudomonadati</taxon>
        <taxon>Myxococcota</taxon>
        <taxon>Myxococcia</taxon>
        <taxon>Myxococcales</taxon>
        <taxon>Cystobacterineae</taxon>
        <taxon>Archangiaceae</taxon>
        <taxon>Archangium</taxon>
    </lineage>
</organism>
<accession>A0ABT4A124</accession>
<evidence type="ECO:0000259" key="2">
    <source>
        <dbReference type="PROSITE" id="PS50006"/>
    </source>
</evidence>
<feature type="domain" description="FHA" evidence="2">
    <location>
        <begin position="26"/>
        <end position="76"/>
    </location>
</feature>
<dbReference type="PROSITE" id="PS50006">
    <property type="entry name" value="FHA_DOMAIN"/>
    <property type="match status" value="1"/>
</dbReference>
<feature type="compositionally biased region" description="Gly residues" evidence="1">
    <location>
        <begin position="458"/>
        <end position="467"/>
    </location>
</feature>
<dbReference type="InterPro" id="IPR000253">
    <property type="entry name" value="FHA_dom"/>
</dbReference>
<dbReference type="RefSeq" id="WP_267534268.1">
    <property type="nucleotide sequence ID" value="NZ_JAPNKA010000001.1"/>
</dbReference>
<dbReference type="SUPFAM" id="SSF74653">
    <property type="entry name" value="TolA/TonB C-terminal domain"/>
    <property type="match status" value="1"/>
</dbReference>
<feature type="compositionally biased region" description="Low complexity" evidence="1">
    <location>
        <begin position="445"/>
        <end position="457"/>
    </location>
</feature>
<dbReference type="NCBIfam" id="NF033768">
    <property type="entry name" value="myxo_SS_tail"/>
    <property type="match status" value="1"/>
</dbReference>
<evidence type="ECO:0000256" key="1">
    <source>
        <dbReference type="SAM" id="MobiDB-lite"/>
    </source>
</evidence>
<dbReference type="EMBL" id="JAPNKA010000001">
    <property type="protein sequence ID" value="MCY1075330.1"/>
    <property type="molecule type" value="Genomic_DNA"/>
</dbReference>
<dbReference type="SUPFAM" id="SSF49879">
    <property type="entry name" value="SMAD/FHA domain"/>
    <property type="match status" value="1"/>
</dbReference>
<dbReference type="InterPro" id="IPR008984">
    <property type="entry name" value="SMAD_FHA_dom_sf"/>
</dbReference>
<protein>
    <submittedName>
        <fullName evidence="3">AgmX/PglI C-terminal domain-containing protein</fullName>
    </submittedName>
</protein>
<dbReference type="SMART" id="SM00240">
    <property type="entry name" value="FHA"/>
    <property type="match status" value="1"/>
</dbReference>
<evidence type="ECO:0000313" key="3">
    <source>
        <dbReference type="EMBL" id="MCY1075330.1"/>
    </source>
</evidence>
<keyword evidence="4" id="KW-1185">Reference proteome</keyword>
<evidence type="ECO:0000313" key="4">
    <source>
        <dbReference type="Proteomes" id="UP001207654"/>
    </source>
</evidence>
<reference evidence="3 4" key="1">
    <citation type="submission" date="2022-11" db="EMBL/GenBank/DDBJ databases">
        <title>Minimal conservation of predation-associated metabolite biosynthetic gene clusters underscores biosynthetic potential of Myxococcota including descriptions for ten novel species: Archangium lansinium sp. nov., Myxococcus landrumus sp. nov., Nannocystis bai.</title>
        <authorList>
            <person name="Ahearne A."/>
            <person name="Stevens C."/>
            <person name="Phillips K."/>
        </authorList>
    </citation>
    <scope>NUCLEOTIDE SEQUENCE [LARGE SCALE GENOMIC DNA]</scope>
    <source>
        <strain evidence="3 4">MIWBW</strain>
    </source>
</reference>